<reference evidence="1 2" key="1">
    <citation type="journal article" date="2021" name="Nat. Commun.">
        <title>Genetic determinants of endophytism in the Arabidopsis root mycobiome.</title>
        <authorList>
            <person name="Mesny F."/>
            <person name="Miyauchi S."/>
            <person name="Thiergart T."/>
            <person name="Pickel B."/>
            <person name="Atanasova L."/>
            <person name="Karlsson M."/>
            <person name="Huettel B."/>
            <person name="Barry K.W."/>
            <person name="Haridas S."/>
            <person name="Chen C."/>
            <person name="Bauer D."/>
            <person name="Andreopoulos W."/>
            <person name="Pangilinan J."/>
            <person name="LaButti K."/>
            <person name="Riley R."/>
            <person name="Lipzen A."/>
            <person name="Clum A."/>
            <person name="Drula E."/>
            <person name="Henrissat B."/>
            <person name="Kohler A."/>
            <person name="Grigoriev I.V."/>
            <person name="Martin F.M."/>
            <person name="Hacquard S."/>
        </authorList>
    </citation>
    <scope>NUCLEOTIDE SEQUENCE [LARGE SCALE GENOMIC DNA]</scope>
    <source>
        <strain evidence="1 2">MPI-CAGE-CH-0241</strain>
    </source>
</reference>
<dbReference type="AlphaFoldDB" id="A0A9P8W7L1"/>
<dbReference type="OrthoDB" id="4766886at2759"/>
<organism evidence="1 2">
    <name type="scientific">Thelonectria olida</name>
    <dbReference type="NCBI Taxonomy" id="1576542"/>
    <lineage>
        <taxon>Eukaryota</taxon>
        <taxon>Fungi</taxon>
        <taxon>Dikarya</taxon>
        <taxon>Ascomycota</taxon>
        <taxon>Pezizomycotina</taxon>
        <taxon>Sordariomycetes</taxon>
        <taxon>Hypocreomycetidae</taxon>
        <taxon>Hypocreales</taxon>
        <taxon>Nectriaceae</taxon>
        <taxon>Thelonectria</taxon>
    </lineage>
</organism>
<keyword evidence="2" id="KW-1185">Reference proteome</keyword>
<gene>
    <name evidence="1" type="ORF">B0T10DRAFT_513200</name>
</gene>
<sequence>MSSDILLELHDTCLWENASAYRFFDLLGSVKPGLVLALGGWFKRQYLAREYSIAFRHSQYPSAALAIVNEDTIWVDCELHRCTNDYPPTHQPAPGTCIEHPLGQTAAANIRPANGLYFNVLSRFSDVVLIFVPDFGGITRTIEFLGLWLSSVIAKESWPRPRFVLLHQDTADFEGINSRIAAACLSQTPNTCIPKDMTTFIRISHVLLRAEVHEVVRADIAASCLEKKESGQDFSTQHLKTLLQQAILQFTQQPLVPFDPIMASRLHYPLPSYLQKSITSFLRGFKIGKGDQVEIVASALVMDAYPPEMHYFLPEQVFDTLYRDSVEVSEKNLRIRGLTECVRAQFVGQAKHIRALNTESAHAHLTRVRSSNFMRSMCSRPTCSFCITQKSKYTLKCKHSIYFVVTAFTGGWSLSDCGYHLDRITSVRSWGNIVRFGKGLSFRLNQATSNKTMVSISTGKKTFGSISNLALYYRGSEVEFTRALLCTEEVMWRCRNNEPFIREFRVELQSMDARIDVSIEGSDSKRHNIGRCPYTVRQLIQDQGLDCIFGTRGRASCGVGYKGCPVQEARVKMELDKLLECLV</sequence>
<comment type="caution">
    <text evidence="1">The sequence shown here is derived from an EMBL/GenBank/DDBJ whole genome shotgun (WGS) entry which is preliminary data.</text>
</comment>
<dbReference type="Proteomes" id="UP000777438">
    <property type="component" value="Unassembled WGS sequence"/>
</dbReference>
<name>A0A9P8W7L1_9HYPO</name>
<dbReference type="EMBL" id="JAGPYM010000010">
    <property type="protein sequence ID" value="KAH6889941.1"/>
    <property type="molecule type" value="Genomic_DNA"/>
</dbReference>
<evidence type="ECO:0000313" key="2">
    <source>
        <dbReference type="Proteomes" id="UP000777438"/>
    </source>
</evidence>
<accession>A0A9P8W7L1</accession>
<evidence type="ECO:0000313" key="1">
    <source>
        <dbReference type="EMBL" id="KAH6889941.1"/>
    </source>
</evidence>
<proteinExistence type="predicted"/>
<protein>
    <submittedName>
        <fullName evidence="1">Uncharacterized protein</fullName>
    </submittedName>
</protein>